<keyword evidence="4" id="KW-0472">Membrane</keyword>
<evidence type="ECO:0000256" key="2">
    <source>
        <dbReference type="ARBA" id="ARBA00023043"/>
    </source>
</evidence>
<keyword evidence="2 3" id="KW-0040">ANK repeat</keyword>
<sequence length="178" mass="19785">MKSSLFWKLLTSSIIPMICVIVLYQHFSTDQLSKDVPIKSKASGNDLETLSTAAEKCNLDTVRSLIKNVVDINATHHFGATSLHYATSGGCLEVVKFLIEEGINVNTTDAFGWTALHYAAQEGRLEIVKFLLKNGANPLAKNKDKKTPLDLAVEELNNNKEKKDIYEEIINLFSHNCC</sequence>
<feature type="repeat" description="ANK" evidence="3">
    <location>
        <begin position="78"/>
        <end position="110"/>
    </location>
</feature>
<dbReference type="PANTHER" id="PTHR24171">
    <property type="entry name" value="ANKYRIN REPEAT DOMAIN-CONTAINING PROTEIN 39-RELATED"/>
    <property type="match status" value="1"/>
</dbReference>
<name>A0A7L7YPY7_9RICK</name>
<evidence type="ECO:0000313" key="6">
    <source>
        <dbReference type="Proteomes" id="UP000516514"/>
    </source>
</evidence>
<evidence type="ECO:0000256" key="1">
    <source>
        <dbReference type="ARBA" id="ARBA00022737"/>
    </source>
</evidence>
<dbReference type="InterPro" id="IPR002110">
    <property type="entry name" value="Ankyrin_rpt"/>
</dbReference>
<feature type="transmembrane region" description="Helical" evidence="4">
    <location>
        <begin position="6"/>
        <end position="24"/>
    </location>
</feature>
<organism evidence="5 6">
    <name type="scientific">Candidatus Wolbachia massiliensis</name>
    <dbReference type="NCBI Taxonomy" id="1845000"/>
    <lineage>
        <taxon>Bacteria</taxon>
        <taxon>Pseudomonadati</taxon>
        <taxon>Pseudomonadota</taxon>
        <taxon>Alphaproteobacteria</taxon>
        <taxon>Rickettsiales</taxon>
        <taxon>Anaplasmataceae</taxon>
        <taxon>Wolbachieae</taxon>
        <taxon>Wolbachia</taxon>
    </lineage>
</organism>
<dbReference type="PRINTS" id="PR01415">
    <property type="entry name" value="ANKYRIN"/>
</dbReference>
<dbReference type="PROSITE" id="PS50088">
    <property type="entry name" value="ANK_REPEAT"/>
    <property type="match status" value="2"/>
</dbReference>
<dbReference type="SUPFAM" id="SSF48403">
    <property type="entry name" value="Ankyrin repeat"/>
    <property type="match status" value="1"/>
</dbReference>
<evidence type="ECO:0000256" key="4">
    <source>
        <dbReference type="SAM" id="Phobius"/>
    </source>
</evidence>
<protein>
    <submittedName>
        <fullName evidence="5">Ankyrin repeat domain-containing protein</fullName>
    </submittedName>
</protein>
<reference evidence="5 6" key="1">
    <citation type="submission" date="2020-09" db="EMBL/GenBank/DDBJ databases">
        <title>An Earliest Endosymbiont, Wolbachia massiliensis sp. nov., Strain PL13 From the Bed Bug (Cimex hemipterius), Type strain of a New supergroup T.</title>
        <authorList>
            <person name="Laidoudi Y."/>
            <person name="Levasseur A."/>
            <person name="Medkour H."/>
            <person name="Maaloum M."/>
            <person name="BenKhedher M."/>
            <person name="Sambou M."/>
            <person name="Bassene H."/>
            <person name="Davoust B."/>
            <person name="Fenollar F."/>
            <person name="Raoult D."/>
            <person name="Mediannikov O."/>
        </authorList>
    </citation>
    <scope>NUCLEOTIDE SEQUENCE [LARGE SCALE GENOMIC DNA]</scope>
    <source>
        <strain evidence="5 6">PL13</strain>
    </source>
</reference>
<keyword evidence="4" id="KW-1133">Transmembrane helix</keyword>
<accession>A0A7L7YPY7</accession>
<dbReference type="PROSITE" id="PS50297">
    <property type="entry name" value="ANK_REP_REGION"/>
    <property type="match status" value="2"/>
</dbReference>
<dbReference type="AlphaFoldDB" id="A0A7L7YPY7"/>
<dbReference type="Gene3D" id="1.25.40.20">
    <property type="entry name" value="Ankyrin repeat-containing domain"/>
    <property type="match status" value="2"/>
</dbReference>
<dbReference type="GO" id="GO:0085020">
    <property type="term" value="P:protein K6-linked ubiquitination"/>
    <property type="evidence" value="ECO:0007669"/>
    <property type="project" value="TreeGrafter"/>
</dbReference>
<evidence type="ECO:0000313" key="5">
    <source>
        <dbReference type="EMBL" id="QOD38135.1"/>
    </source>
</evidence>
<keyword evidence="4" id="KW-0812">Transmembrane</keyword>
<keyword evidence="6" id="KW-1185">Reference proteome</keyword>
<keyword evidence="1" id="KW-0677">Repeat</keyword>
<dbReference type="Pfam" id="PF12796">
    <property type="entry name" value="Ank_2"/>
    <property type="match status" value="1"/>
</dbReference>
<dbReference type="GO" id="GO:0004842">
    <property type="term" value="F:ubiquitin-protein transferase activity"/>
    <property type="evidence" value="ECO:0007669"/>
    <property type="project" value="TreeGrafter"/>
</dbReference>
<evidence type="ECO:0000256" key="3">
    <source>
        <dbReference type="PROSITE-ProRule" id="PRU00023"/>
    </source>
</evidence>
<dbReference type="PANTHER" id="PTHR24171:SF8">
    <property type="entry name" value="BRCA1-ASSOCIATED RING DOMAIN PROTEIN 1"/>
    <property type="match status" value="1"/>
</dbReference>
<proteinExistence type="predicted"/>
<dbReference type="KEGG" id="wms:ID128_04985"/>
<gene>
    <name evidence="5" type="ORF">ID128_04985</name>
</gene>
<dbReference type="InterPro" id="IPR036770">
    <property type="entry name" value="Ankyrin_rpt-contain_sf"/>
</dbReference>
<feature type="repeat" description="ANK" evidence="3">
    <location>
        <begin position="111"/>
        <end position="143"/>
    </location>
</feature>
<dbReference type="Proteomes" id="UP000516514">
    <property type="component" value="Chromosome"/>
</dbReference>
<dbReference type="SMART" id="SM00248">
    <property type="entry name" value="ANK"/>
    <property type="match status" value="4"/>
</dbReference>
<dbReference type="EMBL" id="CP061738">
    <property type="protein sequence ID" value="QOD38135.1"/>
    <property type="molecule type" value="Genomic_DNA"/>
</dbReference>